<sequence>MSTKKGLSFPLIIIAIVLGATIFKQFDFKTFKFESPAMAVIYILTFIMTVYFLFKNNKEKQE</sequence>
<evidence type="ECO:0008006" key="4">
    <source>
        <dbReference type="Google" id="ProtNLM"/>
    </source>
</evidence>
<organism evidence="2 3">
    <name type="scientific">Pedobacter planticolens</name>
    <dbReference type="NCBI Taxonomy" id="2679964"/>
    <lineage>
        <taxon>Bacteria</taxon>
        <taxon>Pseudomonadati</taxon>
        <taxon>Bacteroidota</taxon>
        <taxon>Sphingobacteriia</taxon>
        <taxon>Sphingobacteriales</taxon>
        <taxon>Sphingobacteriaceae</taxon>
        <taxon>Pedobacter</taxon>
    </lineage>
</organism>
<keyword evidence="1" id="KW-0472">Membrane</keyword>
<gene>
    <name evidence="2" type="ORF">GM921_16400</name>
</gene>
<accession>A0A923IY58</accession>
<proteinExistence type="predicted"/>
<evidence type="ECO:0000256" key="1">
    <source>
        <dbReference type="SAM" id="Phobius"/>
    </source>
</evidence>
<dbReference type="RefSeq" id="WP_182923715.1">
    <property type="nucleotide sequence ID" value="NZ_WNXD01000002.1"/>
</dbReference>
<dbReference type="EMBL" id="WNXD01000002">
    <property type="protein sequence ID" value="MBB2147087.1"/>
    <property type="molecule type" value="Genomic_DNA"/>
</dbReference>
<evidence type="ECO:0000313" key="2">
    <source>
        <dbReference type="EMBL" id="MBB2147087.1"/>
    </source>
</evidence>
<dbReference type="AlphaFoldDB" id="A0A923IY58"/>
<reference evidence="2" key="1">
    <citation type="submission" date="2019-11" db="EMBL/GenBank/DDBJ databases">
        <title>Description of Pedobacter sp. LMG 31464T.</title>
        <authorList>
            <person name="Carlier A."/>
            <person name="Qi S."/>
            <person name="Vandamme P."/>
        </authorList>
    </citation>
    <scope>NUCLEOTIDE SEQUENCE</scope>
    <source>
        <strain evidence="2">LMG 31464</strain>
    </source>
</reference>
<feature type="transmembrane region" description="Helical" evidence="1">
    <location>
        <begin position="7"/>
        <end position="23"/>
    </location>
</feature>
<name>A0A923IY58_9SPHI</name>
<dbReference type="Proteomes" id="UP000601055">
    <property type="component" value="Unassembled WGS sequence"/>
</dbReference>
<feature type="transmembrane region" description="Helical" evidence="1">
    <location>
        <begin position="35"/>
        <end position="54"/>
    </location>
</feature>
<keyword evidence="1" id="KW-1133">Transmembrane helix</keyword>
<evidence type="ECO:0000313" key="3">
    <source>
        <dbReference type="Proteomes" id="UP000601055"/>
    </source>
</evidence>
<keyword evidence="3" id="KW-1185">Reference proteome</keyword>
<protein>
    <recommendedName>
        <fullName evidence="4">ATP synthase F0 sector subunit C</fullName>
    </recommendedName>
</protein>
<keyword evidence="1" id="KW-0812">Transmembrane</keyword>
<comment type="caution">
    <text evidence="2">The sequence shown here is derived from an EMBL/GenBank/DDBJ whole genome shotgun (WGS) entry which is preliminary data.</text>
</comment>